<dbReference type="Gene3D" id="3.40.50.410">
    <property type="entry name" value="von Willebrand factor, type A domain"/>
    <property type="match status" value="1"/>
</dbReference>
<dbReference type="InterPro" id="IPR051266">
    <property type="entry name" value="CLCR"/>
</dbReference>
<dbReference type="Proteomes" id="UP000033607">
    <property type="component" value="Unassembled WGS sequence"/>
</dbReference>
<feature type="domain" description="VWFA" evidence="1">
    <location>
        <begin position="41"/>
        <end position="213"/>
    </location>
</feature>
<organism evidence="2 3">
    <name type="scientific">Limnoraphis robusta CS-951</name>
    <dbReference type="NCBI Taxonomy" id="1637645"/>
    <lineage>
        <taxon>Bacteria</taxon>
        <taxon>Bacillati</taxon>
        <taxon>Cyanobacteriota</taxon>
        <taxon>Cyanophyceae</taxon>
        <taxon>Oscillatoriophycideae</taxon>
        <taxon>Oscillatoriales</taxon>
        <taxon>Sirenicapillariaceae</taxon>
        <taxon>Limnoraphis</taxon>
    </lineage>
</organism>
<dbReference type="Pfam" id="PF00092">
    <property type="entry name" value="VWA"/>
    <property type="match status" value="1"/>
</dbReference>
<dbReference type="PROSITE" id="PS50234">
    <property type="entry name" value="VWFA"/>
    <property type="match status" value="1"/>
</dbReference>
<dbReference type="InterPro" id="IPR036465">
    <property type="entry name" value="vWFA_dom_sf"/>
</dbReference>
<dbReference type="SUPFAM" id="SSF53300">
    <property type="entry name" value="vWA-like"/>
    <property type="match status" value="1"/>
</dbReference>
<dbReference type="AlphaFoldDB" id="A0A0F5YDW1"/>
<gene>
    <name evidence="2" type="ORF">WN50_17625</name>
</gene>
<evidence type="ECO:0000259" key="1">
    <source>
        <dbReference type="PROSITE" id="PS50234"/>
    </source>
</evidence>
<sequence length="608" mass="67219">MQANYSLSYPLIATNTPATVDLILNFNAQTQAETSPRRPLNLSLVIDRSGSMAGQSLRYAIKAAQQLVESLTADDIVSVVIYDDQPETILPPQTVEDKAAICKQIGRIRAGGCTNLSGGWLMGCDCVKSRQTSDRLNRVLLLTDGQANMGITDPKVLTKTAQNQAETGIITTTLGFGSYFNEDLLISIADAAGGNFYFIQSPDDVAQVFRIELESLTAVVAQNLTVKLQPETGVQITEVLNNYRSIRQGEQLELFLGDVYQVEAKQLALQLSIPAQANPGEIKLVTVTYDYQTLVEDSIQSQSEQFPISVTIGSEEQASQSQVNSTVFEQTSQLRIARLKDEAIALADQGQYKQAAEKLRSAVEDIRSKLLDEIFELAEEIEQLNYYAQRIENHSLDAATRKEMRDQSYQTRNRSRSDLKLRGITSGNASSLAGVEEAGDGILLKCFREGGKLRVRVISEGYNPDFNVQFPRNIRQEGVTYVVDEIILSPQGDFYRVKGDIRRLGTATQTELNPTQTRSKSLQAAKATGSYEDLETVDEVGNGILVQCVKEGSKLRARVVSDGYNPDFNIRFPRNIRAEGVLYVVDEVRESSDGKSYAAYGKIRRLLQ</sequence>
<comment type="caution">
    <text evidence="2">The sequence shown here is derived from an EMBL/GenBank/DDBJ whole genome shotgun (WGS) entry which is preliminary data.</text>
</comment>
<proteinExistence type="predicted"/>
<dbReference type="EMBL" id="LATL02000118">
    <property type="protein sequence ID" value="KKD36832.1"/>
    <property type="molecule type" value="Genomic_DNA"/>
</dbReference>
<dbReference type="PANTHER" id="PTHR10579:SF43">
    <property type="entry name" value="ZINC FINGER (C3HC4-TYPE RING FINGER) FAMILY PROTEIN"/>
    <property type="match status" value="1"/>
</dbReference>
<dbReference type="SMART" id="SM00327">
    <property type="entry name" value="VWA"/>
    <property type="match status" value="1"/>
</dbReference>
<evidence type="ECO:0000313" key="3">
    <source>
        <dbReference type="Proteomes" id="UP000033607"/>
    </source>
</evidence>
<evidence type="ECO:0000313" key="2">
    <source>
        <dbReference type="EMBL" id="KKD36832.1"/>
    </source>
</evidence>
<dbReference type="RefSeq" id="WP_046279884.1">
    <property type="nucleotide sequence ID" value="NZ_LATL02000118.1"/>
</dbReference>
<dbReference type="InterPro" id="IPR002035">
    <property type="entry name" value="VWF_A"/>
</dbReference>
<protein>
    <submittedName>
        <fullName evidence="2">von Willebrand factor type A</fullName>
    </submittedName>
</protein>
<dbReference type="OrthoDB" id="571198at2"/>
<reference evidence="2 3" key="1">
    <citation type="submission" date="2015-06" db="EMBL/GenBank/DDBJ databases">
        <title>Draft genome assembly of filamentous brackish cyanobacterium Limnoraphis robusta strain CS-951.</title>
        <authorList>
            <person name="Willis A."/>
            <person name="Parks M."/>
            <person name="Burford M.A."/>
        </authorList>
    </citation>
    <scope>NUCLEOTIDE SEQUENCE [LARGE SCALE GENOMIC DNA]</scope>
    <source>
        <strain evidence="2 3">CS-951</strain>
    </source>
</reference>
<accession>A0A0F5YDW1</accession>
<dbReference type="PATRIC" id="fig|1637645.4.peg.2371"/>
<name>A0A0F5YDW1_9CYAN</name>
<dbReference type="PANTHER" id="PTHR10579">
    <property type="entry name" value="CALCIUM-ACTIVATED CHLORIDE CHANNEL REGULATOR"/>
    <property type="match status" value="1"/>
</dbReference>